<gene>
    <name evidence="1" type="ORF">C7455_102172</name>
</gene>
<sequence>MSDQASNVVTEDGLRSLLACDHLIEVACMERAGTRHTS</sequence>
<proteinExistence type="predicted"/>
<comment type="caution">
    <text evidence="1">The sequence shown here is derived from an EMBL/GenBank/DDBJ whole genome shotgun (WGS) entry which is preliminary data.</text>
</comment>
<name>A0A316GKN8_9RHOB</name>
<organism evidence="1 2">
    <name type="scientific">Roseicyclus mahoneyensis</name>
    <dbReference type="NCBI Taxonomy" id="164332"/>
    <lineage>
        <taxon>Bacteria</taxon>
        <taxon>Pseudomonadati</taxon>
        <taxon>Pseudomonadota</taxon>
        <taxon>Alphaproteobacteria</taxon>
        <taxon>Rhodobacterales</taxon>
        <taxon>Roseobacteraceae</taxon>
        <taxon>Roseicyclus</taxon>
    </lineage>
</organism>
<evidence type="ECO:0000313" key="2">
    <source>
        <dbReference type="Proteomes" id="UP000245708"/>
    </source>
</evidence>
<protein>
    <submittedName>
        <fullName evidence="1">Uncharacterized protein</fullName>
    </submittedName>
</protein>
<keyword evidence="2" id="KW-1185">Reference proteome</keyword>
<evidence type="ECO:0000313" key="1">
    <source>
        <dbReference type="EMBL" id="PWK61483.1"/>
    </source>
</evidence>
<dbReference type="AlphaFoldDB" id="A0A316GKN8"/>
<dbReference type="EMBL" id="QGGW01000002">
    <property type="protein sequence ID" value="PWK61483.1"/>
    <property type="molecule type" value="Genomic_DNA"/>
</dbReference>
<accession>A0A316GKN8</accession>
<dbReference type="Proteomes" id="UP000245708">
    <property type="component" value="Unassembled WGS sequence"/>
</dbReference>
<reference evidence="1 2" key="1">
    <citation type="submission" date="2018-05" db="EMBL/GenBank/DDBJ databases">
        <title>Genomic Encyclopedia of Type Strains, Phase IV (KMG-IV): sequencing the most valuable type-strain genomes for metagenomic binning, comparative biology and taxonomic classification.</title>
        <authorList>
            <person name="Goeker M."/>
        </authorList>
    </citation>
    <scope>NUCLEOTIDE SEQUENCE [LARGE SCALE GENOMIC DNA]</scope>
    <source>
        <strain evidence="1 2">DSM 16097</strain>
    </source>
</reference>